<comment type="subcellular location">
    <subcellularLocation>
        <location evidence="1">Cytoplasm</location>
        <location evidence="1">Cytoskeleton</location>
    </subcellularLocation>
</comment>
<protein>
    <recommendedName>
        <fullName evidence="8">Transforming acidic coiled-coil-containing protein C-terminal domain-containing protein</fullName>
    </recommendedName>
</protein>
<proteinExistence type="inferred from homology"/>
<comment type="similarity">
    <text evidence="2">Belongs to the TACC family.</text>
</comment>
<feature type="region of interest" description="Disordered" evidence="7">
    <location>
        <begin position="547"/>
        <end position="571"/>
    </location>
</feature>
<evidence type="ECO:0000256" key="7">
    <source>
        <dbReference type="SAM" id="MobiDB-lite"/>
    </source>
</evidence>
<evidence type="ECO:0000256" key="6">
    <source>
        <dbReference type="SAM" id="Coils"/>
    </source>
</evidence>
<keyword evidence="3" id="KW-0963">Cytoplasm</keyword>
<dbReference type="GO" id="GO:0005856">
    <property type="term" value="C:cytoskeleton"/>
    <property type="evidence" value="ECO:0007669"/>
    <property type="project" value="UniProtKB-SubCell"/>
</dbReference>
<organism evidence="9 10">
    <name type="scientific">Gryllus longicercus</name>
    <dbReference type="NCBI Taxonomy" id="2509291"/>
    <lineage>
        <taxon>Eukaryota</taxon>
        <taxon>Metazoa</taxon>
        <taxon>Ecdysozoa</taxon>
        <taxon>Arthropoda</taxon>
        <taxon>Hexapoda</taxon>
        <taxon>Insecta</taxon>
        <taxon>Pterygota</taxon>
        <taxon>Neoptera</taxon>
        <taxon>Polyneoptera</taxon>
        <taxon>Orthoptera</taxon>
        <taxon>Ensifera</taxon>
        <taxon>Gryllidea</taxon>
        <taxon>Grylloidea</taxon>
        <taxon>Gryllidae</taxon>
        <taxon>Gryllinae</taxon>
        <taxon>Gryllus</taxon>
    </lineage>
</organism>
<keyword evidence="10" id="KW-1185">Reference proteome</keyword>
<keyword evidence="5" id="KW-0206">Cytoskeleton</keyword>
<evidence type="ECO:0000256" key="5">
    <source>
        <dbReference type="ARBA" id="ARBA00023212"/>
    </source>
</evidence>
<dbReference type="AlphaFoldDB" id="A0AAN9VC46"/>
<dbReference type="Gene3D" id="1.20.5.1700">
    <property type="match status" value="1"/>
</dbReference>
<feature type="coiled-coil region" evidence="6">
    <location>
        <begin position="930"/>
        <end position="1060"/>
    </location>
</feature>
<evidence type="ECO:0000256" key="1">
    <source>
        <dbReference type="ARBA" id="ARBA00004245"/>
    </source>
</evidence>
<evidence type="ECO:0000256" key="3">
    <source>
        <dbReference type="ARBA" id="ARBA00022490"/>
    </source>
</evidence>
<comment type="caution">
    <text evidence="9">The sequence shown here is derived from an EMBL/GenBank/DDBJ whole genome shotgun (WGS) entry which is preliminary data.</text>
</comment>
<gene>
    <name evidence="9" type="ORF">R5R35_004873</name>
</gene>
<keyword evidence="4 6" id="KW-0175">Coiled coil</keyword>
<feature type="region of interest" description="Disordered" evidence="7">
    <location>
        <begin position="1"/>
        <end position="22"/>
    </location>
</feature>
<feature type="domain" description="Transforming acidic coiled-coil-containing protein C-terminal" evidence="8">
    <location>
        <begin position="880"/>
        <end position="1058"/>
    </location>
</feature>
<sequence length="1063" mass="119407">MNTTLDSVEPERNTPLDTVQPEKNTTMEIIESEMNTLDIVEPEVNTTLDIVKPVMNTTFDTIEPDMNTPLDTAEPEKNTTMDIVKPDKHTTMDVEPDKNITMDIVESQINTTTDIVVESMINTIMDTEESEINAMIVVSENRELNSTFSFTETVLDSTFAGPTVPDKIEKPCPDTYQHLTSQNCEMNLTTQAGVASTFPPVCQKVVEVQNVEKTSSTESTVERVMEDPNIRSDDLVHQRKEFSKVPSVTKIDLNLTFDTYSEQALNLSETGAEQTATFKELSDSKGAVEVQNISSEVFVRENCDVPREKSLLKTDLNSTFVTASELPFEVSDSETTQDTTSITRKNIENQMISSTVLVSEGDVLTKDAAEIRTDLNSTFLHESRMKVASPNDHRIEISQSGELLQKGMTDNLNVNNGSFKDTVVHKKQIIHGKSFVNDQCEESILTEKDILNAGVLQDSQKVVIKTTNQTSAIDKMKLNLANNLENTQEISKIPDSDEKDNISTNLSELKSECISSSNDVHSFTPSGIVDGSKQSSDILSHAIFGQNPATKTTSNPYADVQSESGPFKKSNGIENIHEQKRGLIEFDANLNNFSITNLDRTNGDLNRIEKLSSVSASEEINIPYVKKESKTSESEFMCQQMTAKNIGTTTLDDQIKDLMAKSASLENVSEKRENTSCVKNPQENRHQNVKSNDINSEIQRNLDGICPAVEVVPSQKPNSEEPSTATIDFLDPSANELFSNRGNEMFQDSNFVFGDEVFKDPSTFDFLTQFGNTTSLRDLRKESLYIKFDPLVGSPRSVTASDKPLPIMNIVREEERSENENINNNAALHKLEELQEECNSLKAQLAKLQETIETNDKVHKNEISKYTSQIVALDFDLARQGEVASQYKKELEEKEGEKLAFDSILSEYEKLLSQLVTEKEQNCIEFNQKELKLTKDLKECQEKLAETEQKLSAAQQKCENLQNSMKKHVDTLLVKMKSYEKAVEKEKQKYATLKEHAAEQLESANEKLMAEEKRHQLECTKYSSSVANLELQVTNLQNRLDQKTKENETLMAMCNELVERFEH</sequence>
<dbReference type="Proteomes" id="UP001378592">
    <property type="component" value="Unassembled WGS sequence"/>
</dbReference>
<evidence type="ECO:0000313" key="10">
    <source>
        <dbReference type="Proteomes" id="UP001378592"/>
    </source>
</evidence>
<accession>A0AAN9VC46</accession>
<evidence type="ECO:0000259" key="8">
    <source>
        <dbReference type="Pfam" id="PF05010"/>
    </source>
</evidence>
<dbReference type="Pfam" id="PF05010">
    <property type="entry name" value="TACC_C"/>
    <property type="match status" value="1"/>
</dbReference>
<evidence type="ECO:0000313" key="9">
    <source>
        <dbReference type="EMBL" id="KAK7792299.1"/>
    </source>
</evidence>
<evidence type="ECO:0000256" key="2">
    <source>
        <dbReference type="ARBA" id="ARBA00009423"/>
    </source>
</evidence>
<dbReference type="InterPro" id="IPR007707">
    <property type="entry name" value="TACC_C"/>
</dbReference>
<reference evidence="9 10" key="1">
    <citation type="submission" date="2024-03" db="EMBL/GenBank/DDBJ databases">
        <title>The genome assembly and annotation of the cricket Gryllus longicercus Weissman &amp; Gray.</title>
        <authorList>
            <person name="Szrajer S."/>
            <person name="Gray D."/>
            <person name="Ylla G."/>
        </authorList>
    </citation>
    <scope>NUCLEOTIDE SEQUENCE [LARGE SCALE GENOMIC DNA]</scope>
    <source>
        <strain evidence="9">DAG 2021-001</strain>
        <tissue evidence="9">Whole body minus gut</tissue>
    </source>
</reference>
<evidence type="ECO:0000256" key="4">
    <source>
        <dbReference type="ARBA" id="ARBA00023054"/>
    </source>
</evidence>
<dbReference type="EMBL" id="JAZDUA010000457">
    <property type="protein sequence ID" value="KAK7792299.1"/>
    <property type="molecule type" value="Genomic_DNA"/>
</dbReference>
<feature type="coiled-coil region" evidence="6">
    <location>
        <begin position="812"/>
        <end position="851"/>
    </location>
</feature>
<name>A0AAN9VC46_9ORTH</name>
<feature type="compositionally biased region" description="Polar residues" evidence="7">
    <location>
        <begin position="547"/>
        <end position="564"/>
    </location>
</feature>